<evidence type="ECO:0000256" key="2">
    <source>
        <dbReference type="ARBA" id="ARBA00022737"/>
    </source>
</evidence>
<feature type="compositionally biased region" description="Low complexity" evidence="3">
    <location>
        <begin position="878"/>
        <end position="890"/>
    </location>
</feature>
<sequence length="1407" mass="152198">MDGAPERPSGIPRLSRLPVPRSSALPKPSGVPAPSPSRSVSSRESVTYGLSGARELNVPKLRASSSRNQLRSAASNTGGRETPLRAPASRDQLRPTAGAKPIQKPLATKPQTSRVPSQPNRRTSSSHIRPPPCDGLPEARSRAQLTGPSPPLSENDDWDSISTKLEPAATPEPAGRSRPSLAERTMETLARLPSSPAMSKKSSTFFEPARPASRATSGNSRPGSSYTSDGSGRASSRQGSRPGSSDDHQDAPYYSARAAAAVRKNSVASTIGGTPHRQSTTGKFETPSAKQALSRLSTPAFKSAVPPLPSPVDERNASPGTRSLGPNPLKSGAKTVSARPSKPRASVGELLRKPSLPNLTKDTSNPAPESAAAWDGTIPSPSHAAGSRKTAPSPASLSTRKSSAALREQIAKAKAAKRAAVRRTSGTLELSSGGGLQQFSHDDQFEFAVDHDDPFNLRKGEHPGAKVLKQRVVAARTSGRLNIAALGLQEIPPEVLNMYDLESIGAQDGSWAESVDLTRLVAADNQLEKLDDAIFPDTSLDALRDDDDSQGNIFGGLETLDLHGNLLFHVPLGFRRLTQLTSLNLSSNRLDNSCLDVVSQMTSLRDLKMANNSLTGPLDAAIASLELLEMLDVHGNNLSALPLSMEKLSRLRILNLSENHLESLPFDALAKMSLTELTVKKNRLSGTLIQDSVGMLPCLQSLDASSNQLTQLISPDTSISLPAVHAVSLSMNRLRALPDMSSWTNLLTLAVDENSIATIPNSFTGLEKLRHADFASNDIRVVPPEISRMAALAVLRLAGNPLRDRKLITASIDELKETLAVRLEPPPPYQETREQATITGLMERLVELDSKAMPAVDLSTGHEAIDDDCRSDGDDHFATPPTSAPHSPSRSRSHTIGSDLSMSPSKQTQGWIVKAGGLVDRSRTDSSVLDPAMCTALAAQHQVRQAQLHHNLFTCIPASLSVFGATLSSLSLTHNHLAGDTFLTARLELPALRELNLASNHITSLQSLIQHLDSPVLEKIDVSLNRIKSLPENLKQAFPQLTVLLAANNQLNELDAETIRGLRIVDASNNDIAYLNPRIGLLGGHQGLHRLEVTGNRFKVPRWNILERGTEATLQWLRGRVPAEDMAAWKEENGDDTPVRREVARRDTYHRCCLEGSCPHQDPGVSFPAQNPPQGGRSDQSSPSIIITDTSSPAVHLTGGIMRSDLTRQLIYHPYPDGARHCSTYIHKADFYDTHLLLLDSLSTATQLPQNSARLPFPGNPNHDIEFISAAPTVSILQRGRHIFNKSAMTGATGADSSALWKLLIPISVCGWLTFGVICILCLNGQGRAGRWVPEWYLDSDRTRRDKLAVVLWWFAVLIMWPVILPLMGVRSLLHHGKKSVEKRSRKRRVQAHEHECEEGYVHPGTS</sequence>
<feature type="compositionally biased region" description="Low complexity" evidence="3">
    <location>
        <begin position="1178"/>
        <end position="1187"/>
    </location>
</feature>
<gene>
    <name evidence="5" type="ORF">PCL_03485</name>
</gene>
<evidence type="ECO:0000256" key="4">
    <source>
        <dbReference type="SAM" id="Phobius"/>
    </source>
</evidence>
<evidence type="ECO:0000256" key="1">
    <source>
        <dbReference type="ARBA" id="ARBA00022614"/>
    </source>
</evidence>
<feature type="compositionally biased region" description="Basic and acidic residues" evidence="3">
    <location>
        <begin position="863"/>
        <end position="877"/>
    </location>
</feature>
<dbReference type="SMART" id="SM00364">
    <property type="entry name" value="LRR_BAC"/>
    <property type="match status" value="7"/>
</dbReference>
<feature type="compositionally biased region" description="Low complexity" evidence="3">
    <location>
        <begin position="228"/>
        <end position="243"/>
    </location>
</feature>
<dbReference type="SUPFAM" id="SSF52058">
    <property type="entry name" value="L domain-like"/>
    <property type="match status" value="2"/>
</dbReference>
<dbReference type="PROSITE" id="PS51450">
    <property type="entry name" value="LRR"/>
    <property type="match status" value="2"/>
</dbReference>
<keyword evidence="2" id="KW-0677">Repeat</keyword>
<dbReference type="Proteomes" id="UP000245956">
    <property type="component" value="Unassembled WGS sequence"/>
</dbReference>
<feature type="region of interest" description="Disordered" evidence="3">
    <location>
        <begin position="1"/>
        <end position="404"/>
    </location>
</feature>
<dbReference type="InterPro" id="IPR032675">
    <property type="entry name" value="LRR_dom_sf"/>
</dbReference>
<dbReference type="InterPro" id="IPR050216">
    <property type="entry name" value="LRR_domain-containing"/>
</dbReference>
<feature type="compositionally biased region" description="Polar residues" evidence="3">
    <location>
        <begin position="269"/>
        <end position="297"/>
    </location>
</feature>
<feature type="compositionally biased region" description="Basic and acidic residues" evidence="3">
    <location>
        <begin position="1391"/>
        <end position="1401"/>
    </location>
</feature>
<reference evidence="5 6" key="1">
    <citation type="journal article" date="2016" name="Front. Microbiol.">
        <title>Genome and transcriptome sequences reveal the specific parasitism of the nematophagous Purpureocillium lilacinum 36-1.</title>
        <authorList>
            <person name="Xie J."/>
            <person name="Li S."/>
            <person name="Mo C."/>
            <person name="Xiao X."/>
            <person name="Peng D."/>
            <person name="Wang G."/>
            <person name="Xiao Y."/>
        </authorList>
    </citation>
    <scope>NUCLEOTIDE SEQUENCE [LARGE SCALE GENOMIC DNA]</scope>
    <source>
        <strain evidence="5 6">36-1</strain>
    </source>
</reference>
<feature type="compositionally biased region" description="Low complexity" evidence="3">
    <location>
        <begin position="36"/>
        <end position="46"/>
    </location>
</feature>
<feature type="compositionally biased region" description="Polar residues" evidence="3">
    <location>
        <begin position="196"/>
        <end position="205"/>
    </location>
</feature>
<name>A0A2U3EP66_PURLI</name>
<dbReference type="InterPro" id="IPR003591">
    <property type="entry name" value="Leu-rich_rpt_typical-subtyp"/>
</dbReference>
<accession>A0A2U3EP66</accession>
<dbReference type="InterPro" id="IPR001611">
    <property type="entry name" value="Leu-rich_rpt"/>
</dbReference>
<feature type="transmembrane region" description="Helical" evidence="4">
    <location>
        <begin position="1348"/>
        <end position="1368"/>
    </location>
</feature>
<protein>
    <submittedName>
        <fullName evidence="5">Conserved leucine-rich repeat protein</fullName>
    </submittedName>
</protein>
<dbReference type="Gene3D" id="3.80.10.10">
    <property type="entry name" value="Ribonuclease Inhibitor"/>
    <property type="match status" value="2"/>
</dbReference>
<dbReference type="GO" id="GO:0005737">
    <property type="term" value="C:cytoplasm"/>
    <property type="evidence" value="ECO:0007669"/>
    <property type="project" value="TreeGrafter"/>
</dbReference>
<organism evidence="5 6">
    <name type="scientific">Purpureocillium lilacinum</name>
    <name type="common">Paecilomyces lilacinus</name>
    <dbReference type="NCBI Taxonomy" id="33203"/>
    <lineage>
        <taxon>Eukaryota</taxon>
        <taxon>Fungi</taxon>
        <taxon>Dikarya</taxon>
        <taxon>Ascomycota</taxon>
        <taxon>Pezizomycotina</taxon>
        <taxon>Sordariomycetes</taxon>
        <taxon>Hypocreomycetidae</taxon>
        <taxon>Hypocreales</taxon>
        <taxon>Ophiocordycipitaceae</taxon>
        <taxon>Purpureocillium</taxon>
    </lineage>
</organism>
<feature type="compositionally biased region" description="Polar residues" evidence="3">
    <location>
        <begin position="393"/>
        <end position="402"/>
    </location>
</feature>
<feature type="region of interest" description="Disordered" evidence="3">
    <location>
        <begin position="1161"/>
        <end position="1187"/>
    </location>
</feature>
<dbReference type="EMBL" id="LCWV01000001">
    <property type="protein sequence ID" value="PWI76291.1"/>
    <property type="molecule type" value="Genomic_DNA"/>
</dbReference>
<proteinExistence type="predicted"/>
<dbReference type="Pfam" id="PF13855">
    <property type="entry name" value="LRR_8"/>
    <property type="match status" value="1"/>
</dbReference>
<comment type="caution">
    <text evidence="5">The sequence shown here is derived from an EMBL/GenBank/DDBJ whole genome shotgun (WGS) entry which is preliminary data.</text>
</comment>
<keyword evidence="4" id="KW-1133">Transmembrane helix</keyword>
<dbReference type="PANTHER" id="PTHR48051">
    <property type="match status" value="1"/>
</dbReference>
<feature type="compositionally biased region" description="Polar residues" evidence="3">
    <location>
        <begin position="357"/>
        <end position="367"/>
    </location>
</feature>
<keyword evidence="4" id="KW-0812">Transmembrane</keyword>
<feature type="compositionally biased region" description="Polar residues" evidence="3">
    <location>
        <begin position="895"/>
        <end position="908"/>
    </location>
</feature>
<dbReference type="PANTHER" id="PTHR48051:SF27">
    <property type="entry name" value="LEUCINE-RICH REPEAT-CONTAINING PROTEIN 40"/>
    <property type="match status" value="1"/>
</dbReference>
<evidence type="ECO:0000313" key="6">
    <source>
        <dbReference type="Proteomes" id="UP000245956"/>
    </source>
</evidence>
<feature type="compositionally biased region" description="Low complexity" evidence="3">
    <location>
        <begin position="251"/>
        <end position="268"/>
    </location>
</feature>
<feature type="compositionally biased region" description="Polar residues" evidence="3">
    <location>
        <begin position="63"/>
        <end position="79"/>
    </location>
</feature>
<feature type="compositionally biased region" description="Polar residues" evidence="3">
    <location>
        <begin position="214"/>
        <end position="227"/>
    </location>
</feature>
<dbReference type="SMART" id="SM00369">
    <property type="entry name" value="LRR_TYP"/>
    <property type="match status" value="12"/>
</dbReference>
<feature type="compositionally biased region" description="Polar residues" evidence="3">
    <location>
        <begin position="109"/>
        <end position="127"/>
    </location>
</feature>
<evidence type="ECO:0000256" key="3">
    <source>
        <dbReference type="SAM" id="MobiDB-lite"/>
    </source>
</evidence>
<feature type="transmembrane region" description="Helical" evidence="4">
    <location>
        <begin position="1299"/>
        <end position="1323"/>
    </location>
</feature>
<feature type="region of interest" description="Disordered" evidence="3">
    <location>
        <begin position="1385"/>
        <end position="1407"/>
    </location>
</feature>
<evidence type="ECO:0000313" key="5">
    <source>
        <dbReference type="EMBL" id="PWI76291.1"/>
    </source>
</evidence>
<feature type="region of interest" description="Disordered" evidence="3">
    <location>
        <begin position="863"/>
        <end position="908"/>
    </location>
</feature>
<keyword evidence="1" id="KW-0433">Leucine-rich repeat</keyword>
<keyword evidence="4" id="KW-0472">Membrane</keyword>